<dbReference type="InterPro" id="IPR017809">
    <property type="entry name" value="EgtA_Actinobacteria"/>
</dbReference>
<keyword evidence="9" id="KW-1185">Reference proteome</keyword>
<feature type="region of interest" description="Disordered" evidence="7">
    <location>
        <begin position="57"/>
        <end position="93"/>
    </location>
</feature>
<dbReference type="HAMAP" id="MF_02034">
    <property type="entry name" value="EgtA"/>
    <property type="match status" value="1"/>
</dbReference>
<dbReference type="SUPFAM" id="SSF55931">
    <property type="entry name" value="Glutamine synthetase/guanido kinase"/>
    <property type="match status" value="1"/>
</dbReference>
<dbReference type="UniPathway" id="UPA01014"/>
<evidence type="ECO:0000313" key="8">
    <source>
        <dbReference type="EMBL" id="SDK80268.1"/>
    </source>
</evidence>
<dbReference type="GO" id="GO:0006750">
    <property type="term" value="P:glutathione biosynthetic process"/>
    <property type="evidence" value="ECO:0007669"/>
    <property type="project" value="UniProtKB-UniRule"/>
</dbReference>
<gene>
    <name evidence="5" type="primary">egtA</name>
    <name evidence="8" type="ORF">SAMN04487820_11337</name>
</gene>
<dbReference type="GO" id="GO:0004357">
    <property type="term" value="F:glutamate-cysteine ligase activity"/>
    <property type="evidence" value="ECO:0007669"/>
    <property type="project" value="UniProtKB-UniRule"/>
</dbReference>
<dbReference type="RefSeq" id="WP_143013148.1">
    <property type="nucleotide sequence ID" value="NZ_FNFM01000013.1"/>
</dbReference>
<dbReference type="AlphaFoldDB" id="A0A1G9EW38"/>
<evidence type="ECO:0000256" key="4">
    <source>
        <dbReference type="ARBA" id="ARBA00048819"/>
    </source>
</evidence>
<dbReference type="EMBL" id="FNFM01000013">
    <property type="protein sequence ID" value="SDK80268.1"/>
    <property type="molecule type" value="Genomic_DNA"/>
</dbReference>
<reference evidence="9" key="1">
    <citation type="submission" date="2016-10" db="EMBL/GenBank/DDBJ databases">
        <authorList>
            <person name="Varghese N."/>
            <person name="Submissions S."/>
        </authorList>
    </citation>
    <scope>NUCLEOTIDE SEQUENCE [LARGE SCALE GENOMIC DNA]</scope>
    <source>
        <strain evidence="9">DSM 45460</strain>
    </source>
</reference>
<proteinExistence type="inferred from homology"/>
<dbReference type="PANTHER" id="PTHR34378">
    <property type="entry name" value="GLUTAMATE--CYSTEINE LIGASE, CHLOROPLASTIC"/>
    <property type="match status" value="1"/>
</dbReference>
<keyword evidence="3 5" id="KW-0067">ATP-binding</keyword>
<evidence type="ECO:0000256" key="5">
    <source>
        <dbReference type="HAMAP-Rule" id="MF_02034"/>
    </source>
</evidence>
<comment type="similarity">
    <text evidence="5 6">Belongs to the glutamate--cysteine ligase type 2 family. EgtA subfamily.</text>
</comment>
<protein>
    <recommendedName>
        <fullName evidence="5">Glutamate--cysteine ligase EgtA</fullName>
        <ecNumber evidence="5">6.3.2.2</ecNumber>
    </recommendedName>
    <alternativeName>
        <fullName evidence="5">Gamma-glutamylcysteine synthase</fullName>
        <shortName evidence="5">GCS</shortName>
        <shortName evidence="5">Gamma-ECS</shortName>
    </alternativeName>
</protein>
<comment type="pathway">
    <text evidence="5">Amino-acid biosynthesis; ergothioneine biosynthesis.</text>
</comment>
<evidence type="ECO:0000256" key="3">
    <source>
        <dbReference type="ARBA" id="ARBA00022840"/>
    </source>
</evidence>
<organism evidence="8 9">
    <name type="scientific">Actinopolyspora mzabensis</name>
    <dbReference type="NCBI Taxonomy" id="995066"/>
    <lineage>
        <taxon>Bacteria</taxon>
        <taxon>Bacillati</taxon>
        <taxon>Actinomycetota</taxon>
        <taxon>Actinomycetes</taxon>
        <taxon>Actinopolysporales</taxon>
        <taxon>Actinopolysporaceae</taxon>
        <taxon>Actinopolyspora</taxon>
    </lineage>
</organism>
<dbReference type="NCBIfam" id="TIGR03444">
    <property type="entry name" value="EgtA_Cys_ligase"/>
    <property type="match status" value="1"/>
</dbReference>
<evidence type="ECO:0000256" key="1">
    <source>
        <dbReference type="ARBA" id="ARBA00022598"/>
    </source>
</evidence>
<dbReference type="InterPro" id="IPR006336">
    <property type="entry name" value="GCS2"/>
</dbReference>
<dbReference type="Gene3D" id="3.30.590.20">
    <property type="match status" value="1"/>
</dbReference>
<dbReference type="GO" id="GO:0052699">
    <property type="term" value="P:ergothioneine biosynthetic process"/>
    <property type="evidence" value="ECO:0007669"/>
    <property type="project" value="UniProtKB-UniRule"/>
</dbReference>
<dbReference type="Pfam" id="PF04107">
    <property type="entry name" value="GCS2"/>
    <property type="match status" value="1"/>
</dbReference>
<dbReference type="GO" id="GO:0005524">
    <property type="term" value="F:ATP binding"/>
    <property type="evidence" value="ECO:0007669"/>
    <property type="project" value="UniProtKB-UniRule"/>
</dbReference>
<accession>A0A1G9EW38</accession>
<evidence type="ECO:0000256" key="2">
    <source>
        <dbReference type="ARBA" id="ARBA00022741"/>
    </source>
</evidence>
<keyword evidence="1 5" id="KW-0436">Ligase</keyword>
<dbReference type="OrthoDB" id="9780152at2"/>
<dbReference type="InterPro" id="IPR014746">
    <property type="entry name" value="Gln_synth/guanido_kin_cat_dom"/>
</dbReference>
<feature type="region of interest" description="Disordered" evidence="7">
    <location>
        <begin position="410"/>
        <end position="432"/>
    </location>
</feature>
<feature type="compositionally biased region" description="Basic and acidic residues" evidence="7">
    <location>
        <begin position="57"/>
        <end position="68"/>
    </location>
</feature>
<dbReference type="EC" id="6.3.2.2" evidence="5"/>
<evidence type="ECO:0000256" key="7">
    <source>
        <dbReference type="SAM" id="MobiDB-lite"/>
    </source>
</evidence>
<name>A0A1G9EW38_ACTMZ</name>
<dbReference type="InterPro" id="IPR035434">
    <property type="entry name" value="GCL_bact_plant"/>
</dbReference>
<comment type="function">
    <text evidence="5">Catalyzes the synthesis of gamma-glutamylcysteine (gamma-GC). This compound is used as substrate for the biosynthesis of the low-molecular thiol compound ergothioneine.</text>
</comment>
<dbReference type="PIRSF" id="PIRSF017901">
    <property type="entry name" value="GCL"/>
    <property type="match status" value="1"/>
</dbReference>
<dbReference type="PANTHER" id="PTHR34378:SF1">
    <property type="entry name" value="GLUTAMATE--CYSTEINE LIGASE, CHLOROPLASTIC"/>
    <property type="match status" value="1"/>
</dbReference>
<evidence type="ECO:0000313" key="9">
    <source>
        <dbReference type="Proteomes" id="UP000199213"/>
    </source>
</evidence>
<evidence type="ECO:0000256" key="6">
    <source>
        <dbReference type="PIRNR" id="PIRNR017901"/>
    </source>
</evidence>
<comment type="catalytic activity">
    <reaction evidence="4 5 6">
        <text>L-cysteine + L-glutamate + ATP = gamma-L-glutamyl-L-cysteine + ADP + phosphate + H(+)</text>
        <dbReference type="Rhea" id="RHEA:13285"/>
        <dbReference type="ChEBI" id="CHEBI:15378"/>
        <dbReference type="ChEBI" id="CHEBI:29985"/>
        <dbReference type="ChEBI" id="CHEBI:30616"/>
        <dbReference type="ChEBI" id="CHEBI:35235"/>
        <dbReference type="ChEBI" id="CHEBI:43474"/>
        <dbReference type="ChEBI" id="CHEBI:58173"/>
        <dbReference type="ChEBI" id="CHEBI:456216"/>
        <dbReference type="EC" id="6.3.2.2"/>
    </reaction>
</comment>
<sequence>MPIDRDDPVDPAVHEIPKSRLRSRADAEAYVASVCFKHGPPRWLGIELEWTVHHAENPRKPLDPERLRRALGSHTPGSLAPESPNDGLPNGSALTLEPGGQIEISSAVHDSMSTLLESLTGDIAYVRELCGRAGLVLGARGIDPWRPPRRLLPVARYAAMEHAFERIGSGGKRMMCSTAGIQVCLDIGERDRLGPRWAALHALGPVLTATFANSSTMLGGDTGWASARARSLLHTDPPRTRPAPITPDPAADWARHVLDVPVVCLRRDNGDWTTPNGISFAEWIGGSLEEAPTRDDLDYHLTTMFSPVRPRGYFEVRYLDAQEGDEWMLPAAALIALFRSETAVDKVIEETSEVADRWVDAARHGLADPELARAAEAVFDLACRCLEALPDSPAGLAERVAETVRRRLETARAAHEPSTTGGRREHYRPRIG</sequence>
<dbReference type="Proteomes" id="UP000199213">
    <property type="component" value="Unassembled WGS sequence"/>
</dbReference>
<keyword evidence="2 5" id="KW-0547">Nucleotide-binding</keyword>